<dbReference type="SUPFAM" id="SSF56672">
    <property type="entry name" value="DNA/RNA polymerases"/>
    <property type="match status" value="1"/>
</dbReference>
<dbReference type="InterPro" id="IPR043128">
    <property type="entry name" value="Rev_trsase/Diguanyl_cyclase"/>
</dbReference>
<name>A0A9Q3DRL2_9BASI</name>
<dbReference type="Gene3D" id="3.30.70.270">
    <property type="match status" value="1"/>
</dbReference>
<accession>A0A9Q3DRL2</accession>
<evidence type="ECO:0000259" key="1">
    <source>
        <dbReference type="Pfam" id="PF17919"/>
    </source>
</evidence>
<reference evidence="2" key="1">
    <citation type="submission" date="2021-03" db="EMBL/GenBank/DDBJ databases">
        <title>Draft genome sequence of rust myrtle Austropuccinia psidii MF-1, a brazilian biotype.</title>
        <authorList>
            <person name="Quecine M.C."/>
            <person name="Pachon D.M.R."/>
            <person name="Bonatelli M.L."/>
            <person name="Correr F.H."/>
            <person name="Franceschini L.M."/>
            <person name="Leite T.F."/>
            <person name="Margarido G.R.A."/>
            <person name="Almeida C.A."/>
            <person name="Ferrarezi J.A."/>
            <person name="Labate C.A."/>
        </authorList>
    </citation>
    <scope>NUCLEOTIDE SEQUENCE</scope>
    <source>
        <strain evidence="2">MF-1</strain>
    </source>
</reference>
<dbReference type="OrthoDB" id="3095879at2759"/>
<dbReference type="EMBL" id="AVOT02018530">
    <property type="protein sequence ID" value="MBW0505483.1"/>
    <property type="molecule type" value="Genomic_DNA"/>
</dbReference>
<dbReference type="PANTHER" id="PTHR34072">
    <property type="entry name" value="ENZYMATIC POLYPROTEIN-RELATED"/>
    <property type="match status" value="1"/>
</dbReference>
<evidence type="ECO:0000313" key="2">
    <source>
        <dbReference type="EMBL" id="MBW0505483.1"/>
    </source>
</evidence>
<comment type="caution">
    <text evidence="2">The sequence shown here is derived from an EMBL/GenBank/DDBJ whole genome shotgun (WGS) entry which is preliminary data.</text>
</comment>
<dbReference type="AlphaFoldDB" id="A0A9Q3DRL2"/>
<organism evidence="2 3">
    <name type="scientific">Austropuccinia psidii MF-1</name>
    <dbReference type="NCBI Taxonomy" id="1389203"/>
    <lineage>
        <taxon>Eukaryota</taxon>
        <taxon>Fungi</taxon>
        <taxon>Dikarya</taxon>
        <taxon>Basidiomycota</taxon>
        <taxon>Pucciniomycotina</taxon>
        <taxon>Pucciniomycetes</taxon>
        <taxon>Pucciniales</taxon>
        <taxon>Sphaerophragmiaceae</taxon>
        <taxon>Austropuccinia</taxon>
    </lineage>
</organism>
<feature type="domain" description="Reverse transcriptase/retrotransposon-derived protein RNase H-like" evidence="1">
    <location>
        <begin position="58"/>
        <end position="154"/>
    </location>
</feature>
<gene>
    <name evidence="2" type="ORF">O181_045198</name>
</gene>
<protein>
    <recommendedName>
        <fullName evidence="1">Reverse transcriptase/retrotransposon-derived protein RNase H-like domain-containing protein</fullName>
    </recommendedName>
</protein>
<dbReference type="InterPro" id="IPR043502">
    <property type="entry name" value="DNA/RNA_pol_sf"/>
</dbReference>
<evidence type="ECO:0000313" key="3">
    <source>
        <dbReference type="Proteomes" id="UP000765509"/>
    </source>
</evidence>
<dbReference type="Pfam" id="PF17919">
    <property type="entry name" value="RT_RNaseH_2"/>
    <property type="match status" value="1"/>
</dbReference>
<dbReference type="PANTHER" id="PTHR34072:SF45">
    <property type="entry name" value="REVERSE TRANSCRIPTASE DOMAIN-CONTAINING PROTEIN-RELATED"/>
    <property type="match status" value="1"/>
</dbReference>
<dbReference type="InterPro" id="IPR041577">
    <property type="entry name" value="RT_RNaseH_2"/>
</dbReference>
<dbReference type="Proteomes" id="UP000765509">
    <property type="component" value="Unassembled WGS sequence"/>
</dbReference>
<sequence length="158" mass="17990">MDQVRVHQILNWTPSRKFKALQSILGFAIYYCHFIKNYSNKISSLTSFLKKDSNFPLNEEALRQLLKIKDASTTASIVSHLNPSLHTIVETDASDYALGAALSQVSESLKHPIAFDSGKLLPERLNYEIYDKELLGIVWVLKSWRSFLLSISCSFKVH</sequence>
<keyword evidence="3" id="KW-1185">Reference proteome</keyword>
<proteinExistence type="predicted"/>